<evidence type="ECO:0000256" key="1">
    <source>
        <dbReference type="PROSITE-ProRule" id="PRU00169"/>
    </source>
</evidence>
<keyword evidence="4" id="KW-1185">Reference proteome</keyword>
<dbReference type="InterPro" id="IPR058245">
    <property type="entry name" value="NreC/VraR/RcsB-like_REC"/>
</dbReference>
<organism evidence="3 4">
    <name type="scientific">Plebeiibacterium sediminum</name>
    <dbReference type="NCBI Taxonomy" id="2992112"/>
    <lineage>
        <taxon>Bacteria</taxon>
        <taxon>Pseudomonadati</taxon>
        <taxon>Bacteroidota</taxon>
        <taxon>Bacteroidia</taxon>
        <taxon>Marinilabiliales</taxon>
        <taxon>Marinilabiliaceae</taxon>
        <taxon>Plebeiibacterium</taxon>
    </lineage>
</organism>
<dbReference type="GO" id="GO:0000160">
    <property type="term" value="P:phosphorelay signal transduction system"/>
    <property type="evidence" value="ECO:0007669"/>
    <property type="project" value="InterPro"/>
</dbReference>
<feature type="domain" description="Response regulatory" evidence="2">
    <location>
        <begin position="6"/>
        <end position="124"/>
    </location>
</feature>
<evidence type="ECO:0000313" key="3">
    <source>
        <dbReference type="EMBL" id="MCW3787811.1"/>
    </source>
</evidence>
<comment type="caution">
    <text evidence="3">The sequence shown here is derived from an EMBL/GenBank/DDBJ whole genome shotgun (WGS) entry which is preliminary data.</text>
</comment>
<evidence type="ECO:0000313" key="4">
    <source>
        <dbReference type="Proteomes" id="UP001209229"/>
    </source>
</evidence>
<gene>
    <name evidence="3" type="ORF">OM075_15150</name>
</gene>
<keyword evidence="1" id="KW-0597">Phosphoprotein</keyword>
<protein>
    <submittedName>
        <fullName evidence="3">Response regulator transcription factor</fullName>
    </submittedName>
</protein>
<feature type="modified residue" description="4-aspartylphosphate" evidence="1">
    <location>
        <position position="57"/>
    </location>
</feature>
<dbReference type="Gene3D" id="3.40.50.2300">
    <property type="match status" value="1"/>
</dbReference>
<dbReference type="SUPFAM" id="SSF52172">
    <property type="entry name" value="CheY-like"/>
    <property type="match status" value="1"/>
</dbReference>
<dbReference type="CDD" id="cd17535">
    <property type="entry name" value="REC_NarL-like"/>
    <property type="match status" value="1"/>
</dbReference>
<name>A0AAE3M5U6_9BACT</name>
<dbReference type="InterPro" id="IPR011006">
    <property type="entry name" value="CheY-like_superfamily"/>
</dbReference>
<accession>A0AAE3M5U6</accession>
<dbReference type="Pfam" id="PF00072">
    <property type="entry name" value="Response_reg"/>
    <property type="match status" value="1"/>
</dbReference>
<dbReference type="InterPro" id="IPR051015">
    <property type="entry name" value="EvgA-like"/>
</dbReference>
<dbReference type="SMART" id="SM00448">
    <property type="entry name" value="REC"/>
    <property type="match status" value="1"/>
</dbReference>
<sequence>MIKGIKISIVHDNRIFREGLRFFIEDQTDWCILHETGSGAEFMKLQINEFPDVVLMDINKPDKEGFNLATDFFSKYAQYNIKVIGLTMYANDSHIKSCKEAGISGCLLKKDIYKHLPEAVEEVINNKFYFTSCIQTKR</sequence>
<dbReference type="PANTHER" id="PTHR45566">
    <property type="entry name" value="HTH-TYPE TRANSCRIPTIONAL REGULATOR YHJB-RELATED"/>
    <property type="match status" value="1"/>
</dbReference>
<dbReference type="EMBL" id="JAPDPJ010000037">
    <property type="protein sequence ID" value="MCW3787811.1"/>
    <property type="molecule type" value="Genomic_DNA"/>
</dbReference>
<reference evidence="3" key="1">
    <citation type="submission" date="2022-10" db="EMBL/GenBank/DDBJ databases">
        <authorList>
            <person name="Yu W.X."/>
        </authorList>
    </citation>
    <scope>NUCLEOTIDE SEQUENCE</scope>
    <source>
        <strain evidence="3">AAT</strain>
    </source>
</reference>
<dbReference type="RefSeq" id="WP_301191375.1">
    <property type="nucleotide sequence ID" value="NZ_JAPDPJ010000037.1"/>
</dbReference>
<evidence type="ECO:0000259" key="2">
    <source>
        <dbReference type="PROSITE" id="PS50110"/>
    </source>
</evidence>
<dbReference type="Proteomes" id="UP001209229">
    <property type="component" value="Unassembled WGS sequence"/>
</dbReference>
<dbReference type="InterPro" id="IPR001789">
    <property type="entry name" value="Sig_transdc_resp-reg_receiver"/>
</dbReference>
<proteinExistence type="predicted"/>
<dbReference type="AlphaFoldDB" id="A0AAE3M5U6"/>
<dbReference type="PROSITE" id="PS50110">
    <property type="entry name" value="RESPONSE_REGULATORY"/>
    <property type="match status" value="1"/>
</dbReference>
<dbReference type="PANTHER" id="PTHR45566:SF2">
    <property type="entry name" value="NARL SUBFAMILY"/>
    <property type="match status" value="1"/>
</dbReference>